<dbReference type="GO" id="GO:0003677">
    <property type="term" value="F:DNA binding"/>
    <property type="evidence" value="ECO:0007669"/>
    <property type="project" value="UniProtKB-KW"/>
</dbReference>
<gene>
    <name evidence="7" type="ORF">A1O3_01417</name>
</gene>
<accession>W9YK11</accession>
<evidence type="ECO:0000256" key="4">
    <source>
        <dbReference type="ARBA" id="ARBA00023242"/>
    </source>
</evidence>
<dbReference type="PROSITE" id="PS50048">
    <property type="entry name" value="ZN2_CY6_FUNGAL_2"/>
    <property type="match status" value="1"/>
</dbReference>
<dbReference type="InterPro" id="IPR053175">
    <property type="entry name" value="DHMBA_Reg_Transcription_Factor"/>
</dbReference>
<dbReference type="GO" id="GO:0000981">
    <property type="term" value="F:DNA-binding transcription factor activity, RNA polymerase II-specific"/>
    <property type="evidence" value="ECO:0007669"/>
    <property type="project" value="InterPro"/>
</dbReference>
<dbReference type="PANTHER" id="PTHR38791">
    <property type="entry name" value="ZN(II)2CYS6 TRANSCRIPTION FACTOR (EUROFUNG)-RELATED-RELATED"/>
    <property type="match status" value="1"/>
</dbReference>
<dbReference type="AlphaFoldDB" id="W9YK11"/>
<dbReference type="HOGENOM" id="CLU_013866_3_0_1"/>
<protein>
    <recommendedName>
        <fullName evidence="6">Zn(2)-C6 fungal-type domain-containing protein</fullName>
    </recommendedName>
</protein>
<keyword evidence="4" id="KW-0539">Nucleus</keyword>
<dbReference type="STRING" id="1182542.W9YK11"/>
<dbReference type="OrthoDB" id="2991872at2759"/>
<feature type="region of interest" description="Disordered" evidence="5">
    <location>
        <begin position="60"/>
        <end position="99"/>
    </location>
</feature>
<dbReference type="GeneID" id="19165553"/>
<evidence type="ECO:0000256" key="2">
    <source>
        <dbReference type="ARBA" id="ARBA00023125"/>
    </source>
</evidence>
<evidence type="ECO:0000259" key="6">
    <source>
        <dbReference type="PROSITE" id="PS50048"/>
    </source>
</evidence>
<dbReference type="PROSITE" id="PS00463">
    <property type="entry name" value="ZN2_CY6_FUNGAL_1"/>
    <property type="match status" value="1"/>
</dbReference>
<keyword evidence="2" id="KW-0238">DNA-binding</keyword>
<evidence type="ECO:0000256" key="5">
    <source>
        <dbReference type="SAM" id="MobiDB-lite"/>
    </source>
</evidence>
<evidence type="ECO:0000313" key="7">
    <source>
        <dbReference type="EMBL" id="EXJ92863.1"/>
    </source>
</evidence>
<dbReference type="PANTHER" id="PTHR38791:SF5">
    <property type="entry name" value="TRANSCRIPTION FACTOR DBAG-RELATED"/>
    <property type="match status" value="1"/>
</dbReference>
<dbReference type="Pfam" id="PF00172">
    <property type="entry name" value="Zn_clus"/>
    <property type="match status" value="1"/>
</dbReference>
<comment type="caution">
    <text evidence="7">The sequence shown here is derived from an EMBL/GenBank/DDBJ whole genome shotgun (WGS) entry which is preliminary data.</text>
</comment>
<dbReference type="RefSeq" id="XP_007729753.1">
    <property type="nucleotide sequence ID" value="XM_007731563.1"/>
</dbReference>
<dbReference type="GO" id="GO:0008270">
    <property type="term" value="F:zinc ion binding"/>
    <property type="evidence" value="ECO:0007669"/>
    <property type="project" value="InterPro"/>
</dbReference>
<reference evidence="7 8" key="1">
    <citation type="submission" date="2013-03" db="EMBL/GenBank/DDBJ databases">
        <title>The Genome Sequence of Capronia epimyces CBS 606.96.</title>
        <authorList>
            <consortium name="The Broad Institute Genomics Platform"/>
            <person name="Cuomo C."/>
            <person name="de Hoog S."/>
            <person name="Gorbushina A."/>
            <person name="Walker B."/>
            <person name="Young S.K."/>
            <person name="Zeng Q."/>
            <person name="Gargeya S."/>
            <person name="Fitzgerald M."/>
            <person name="Haas B."/>
            <person name="Abouelleil A."/>
            <person name="Allen A.W."/>
            <person name="Alvarado L."/>
            <person name="Arachchi H.M."/>
            <person name="Berlin A.M."/>
            <person name="Chapman S.B."/>
            <person name="Gainer-Dewar J."/>
            <person name="Goldberg J."/>
            <person name="Griggs A."/>
            <person name="Gujja S."/>
            <person name="Hansen M."/>
            <person name="Howarth C."/>
            <person name="Imamovic A."/>
            <person name="Ireland A."/>
            <person name="Larimer J."/>
            <person name="McCowan C."/>
            <person name="Murphy C."/>
            <person name="Pearson M."/>
            <person name="Poon T.W."/>
            <person name="Priest M."/>
            <person name="Roberts A."/>
            <person name="Saif S."/>
            <person name="Shea T."/>
            <person name="Sisk P."/>
            <person name="Sykes S."/>
            <person name="Wortman J."/>
            <person name="Nusbaum C."/>
            <person name="Birren B."/>
        </authorList>
    </citation>
    <scope>NUCLEOTIDE SEQUENCE [LARGE SCALE GENOMIC DNA]</scope>
    <source>
        <strain evidence="7 8">CBS 606.96</strain>
    </source>
</reference>
<organism evidence="7 8">
    <name type="scientific">Capronia epimyces CBS 606.96</name>
    <dbReference type="NCBI Taxonomy" id="1182542"/>
    <lineage>
        <taxon>Eukaryota</taxon>
        <taxon>Fungi</taxon>
        <taxon>Dikarya</taxon>
        <taxon>Ascomycota</taxon>
        <taxon>Pezizomycotina</taxon>
        <taxon>Eurotiomycetes</taxon>
        <taxon>Chaetothyriomycetidae</taxon>
        <taxon>Chaetothyriales</taxon>
        <taxon>Herpotrichiellaceae</taxon>
        <taxon>Capronia</taxon>
    </lineage>
</organism>
<name>W9YK11_9EURO</name>
<evidence type="ECO:0000256" key="3">
    <source>
        <dbReference type="ARBA" id="ARBA00023163"/>
    </source>
</evidence>
<dbReference type="eggNOG" id="ENOG502S0C8">
    <property type="taxonomic scope" value="Eukaryota"/>
</dbReference>
<keyword evidence="3" id="KW-0804">Transcription</keyword>
<sequence>MVYHGPSGGCKTCRTRRVKCDQTKPHCNNCTRRRQSCPGYGDVFDGAHRNQNNAIVRRMKRQNHPYEVQSTHGTPSSERSIEQPPSTSEALSRVSGPSPKSPLQWVFYSAPTEHLPETPESERDHATELNLQKLNKSALTIPGMVKQDPEEASIYFFFHYYSGIINEPHTRPLTMLWEPMYLRSSSESPLRIATAAVTVNIAMMWNYHGCDAGPARRLYAKAISAMRQALSNPSTSTSDELLMTTLIFDLYDSLLAHFLPELPQPGKHKRGALALVKHRGTSNFATEVGRELVNVTRQTILGHALAWRKPFPPGAEQYFDHSSLSEGKIQQMDNIAVLLANAQSHFWALRRERLLCKDLDHLRLSYEEVIAEAMRIDGLMVAWQRSITYPEWFPLYVQREEVAPTIQAAGFYGNRCAVWKHVGYGSTWILFYERRLHTLQMIRQAYADEPRLLENAESRAMLAWANSVMQVLADDICEIVPFFLGDTVVPTNPIYSDEINYPYKEVSDSQSGRAIRIPSMDSTHRTRAAASGGWTLFTHLIALYRLAEPEDDAAPLVLREGQLDWVKGQIKRLQTTFMFSNPPW</sequence>
<dbReference type="InterPro" id="IPR001138">
    <property type="entry name" value="Zn2Cys6_DnaBD"/>
</dbReference>
<evidence type="ECO:0000313" key="8">
    <source>
        <dbReference type="Proteomes" id="UP000019478"/>
    </source>
</evidence>
<feature type="domain" description="Zn(2)-C6 fungal-type" evidence="6">
    <location>
        <begin position="9"/>
        <end position="37"/>
    </location>
</feature>
<proteinExistence type="predicted"/>
<dbReference type="EMBL" id="AMGY01000001">
    <property type="protein sequence ID" value="EXJ92863.1"/>
    <property type="molecule type" value="Genomic_DNA"/>
</dbReference>
<keyword evidence="1" id="KW-0805">Transcription regulation</keyword>
<evidence type="ECO:0000256" key="1">
    <source>
        <dbReference type="ARBA" id="ARBA00023015"/>
    </source>
</evidence>
<dbReference type="InterPro" id="IPR036864">
    <property type="entry name" value="Zn2-C6_fun-type_DNA-bd_sf"/>
</dbReference>
<dbReference type="Gene3D" id="4.10.240.10">
    <property type="entry name" value="Zn(2)-C6 fungal-type DNA-binding domain"/>
    <property type="match status" value="1"/>
</dbReference>
<keyword evidence="8" id="KW-1185">Reference proteome</keyword>
<dbReference type="Proteomes" id="UP000019478">
    <property type="component" value="Unassembled WGS sequence"/>
</dbReference>
<dbReference type="CDD" id="cd00067">
    <property type="entry name" value="GAL4"/>
    <property type="match status" value="1"/>
</dbReference>
<feature type="compositionally biased region" description="Polar residues" evidence="5">
    <location>
        <begin position="68"/>
        <end position="90"/>
    </location>
</feature>
<dbReference type="SMART" id="SM00066">
    <property type="entry name" value="GAL4"/>
    <property type="match status" value="1"/>
</dbReference>
<dbReference type="SUPFAM" id="SSF57701">
    <property type="entry name" value="Zn2/Cys6 DNA-binding domain"/>
    <property type="match status" value="1"/>
</dbReference>